<reference evidence="2" key="1">
    <citation type="submission" date="2020-10" db="EMBL/GenBank/DDBJ databases">
        <authorList>
            <person name="Gilroy R."/>
        </authorList>
    </citation>
    <scope>NUCLEOTIDE SEQUENCE</scope>
    <source>
        <strain evidence="2">G3-4614</strain>
    </source>
</reference>
<gene>
    <name evidence="2" type="ORF">IAC54_04240</name>
</gene>
<dbReference type="EMBL" id="JADIMW010000045">
    <property type="protein sequence ID" value="MBO8438090.1"/>
    <property type="molecule type" value="Genomic_DNA"/>
</dbReference>
<evidence type="ECO:0000313" key="2">
    <source>
        <dbReference type="EMBL" id="MBO8438090.1"/>
    </source>
</evidence>
<evidence type="ECO:0000313" key="3">
    <source>
        <dbReference type="Proteomes" id="UP000823636"/>
    </source>
</evidence>
<feature type="chain" id="PRO_5038449306" evidence="1">
    <location>
        <begin position="23"/>
        <end position="416"/>
    </location>
</feature>
<keyword evidence="1" id="KW-0732">Signal</keyword>
<dbReference type="Pfam" id="PF19672">
    <property type="entry name" value="DUF6175"/>
    <property type="match status" value="1"/>
</dbReference>
<evidence type="ECO:0000256" key="1">
    <source>
        <dbReference type="SAM" id="SignalP"/>
    </source>
</evidence>
<protein>
    <submittedName>
        <fullName evidence="2">Uncharacterized protein</fullName>
    </submittedName>
</protein>
<feature type="signal peptide" evidence="1">
    <location>
        <begin position="1"/>
        <end position="22"/>
    </location>
</feature>
<accession>A0A9D9E411</accession>
<dbReference type="InterPro" id="IPR046173">
    <property type="entry name" value="DUF6175"/>
</dbReference>
<name>A0A9D9E411_9BACT</name>
<sequence>MKIKVLTLIAAAFLMHTTMLKAQGYSTDAMLVENQNDKVAVIKCSGIDDKKKNAETMAVKSAIYTYLVSGIDGLNRGLPLLGTKPSSQAMSYVNNILESGRYNVFVKGYTVDDDATRKIGKQYQVHIRLELYIESMYKDLVNSKIIHPTGFVEVAETIAFPSIMVLPYSDNATMPQEIIEANPYMRLAISKMNEAFIEKGVETKDLEQMLRNADRYTAMKGDLDFVNNLVINSGADVAVYLDISNDGNAQLGNRVTLTLKAIDAASGRNIASKSEVSGRKKATVDVITSAMIQNMVDDFLRQIQISMANRIDKGNTIAIQFSIDPMSNVNFDMEVGTDYTPLSDAIIGWVKDNAKDGKYHQQGRSETLLSLDEIQIANTDNSDINDFSLGLYRFLRGLNLVVKRTITGNTIEITIQ</sequence>
<proteinExistence type="predicted"/>
<dbReference type="AlphaFoldDB" id="A0A9D9E411"/>
<dbReference type="Proteomes" id="UP000823636">
    <property type="component" value="Unassembled WGS sequence"/>
</dbReference>
<comment type="caution">
    <text evidence="2">The sequence shown here is derived from an EMBL/GenBank/DDBJ whole genome shotgun (WGS) entry which is preliminary data.</text>
</comment>
<organism evidence="2 3">
    <name type="scientific">Candidatus Caccoplasma merdipullorum</name>
    <dbReference type="NCBI Taxonomy" id="2840718"/>
    <lineage>
        <taxon>Bacteria</taxon>
        <taxon>Pseudomonadati</taxon>
        <taxon>Bacteroidota</taxon>
        <taxon>Bacteroidia</taxon>
        <taxon>Bacteroidales</taxon>
        <taxon>Bacteroidaceae</taxon>
        <taxon>Bacteroidaceae incertae sedis</taxon>
        <taxon>Candidatus Caccoplasma</taxon>
    </lineage>
</organism>
<reference evidence="2" key="2">
    <citation type="journal article" date="2021" name="PeerJ">
        <title>Extensive microbial diversity within the chicken gut microbiome revealed by metagenomics and culture.</title>
        <authorList>
            <person name="Gilroy R."/>
            <person name="Ravi A."/>
            <person name="Getino M."/>
            <person name="Pursley I."/>
            <person name="Horton D.L."/>
            <person name="Alikhan N.F."/>
            <person name="Baker D."/>
            <person name="Gharbi K."/>
            <person name="Hall N."/>
            <person name="Watson M."/>
            <person name="Adriaenssens E.M."/>
            <person name="Foster-Nyarko E."/>
            <person name="Jarju S."/>
            <person name="Secka A."/>
            <person name="Antonio M."/>
            <person name="Oren A."/>
            <person name="Chaudhuri R.R."/>
            <person name="La Ragione R."/>
            <person name="Hildebrand F."/>
            <person name="Pallen M.J."/>
        </authorList>
    </citation>
    <scope>NUCLEOTIDE SEQUENCE</scope>
    <source>
        <strain evidence="2">G3-4614</strain>
    </source>
</reference>